<sequence length="139" mass="14270">MTWFSLPALLGGIVIGFSGLLLLIGVGRIMGVSGILNNLLSKKGMTDWRLLFVVGLLISPWIYDVVIGSLPSVEVTQSVPLLIIAGLLVGIGSALGSGCTSGHSICGISRLAPSSLIITGLFMLSGGIAVFILKHLIGG</sequence>
<protein>
    <submittedName>
        <fullName evidence="10">YeeE/YedE family protein</fullName>
    </submittedName>
</protein>
<keyword evidence="11" id="KW-1185">Reference proteome</keyword>
<dbReference type="PANTHER" id="PTHR30574:SF1">
    <property type="entry name" value="SULPHUR TRANSPORT DOMAIN-CONTAINING PROTEIN"/>
    <property type="match status" value="1"/>
</dbReference>
<evidence type="ECO:0000256" key="9">
    <source>
        <dbReference type="SAM" id="Phobius"/>
    </source>
</evidence>
<evidence type="ECO:0000256" key="7">
    <source>
        <dbReference type="ARBA" id="ARBA00023136"/>
    </source>
</evidence>
<dbReference type="InterPro" id="IPR007272">
    <property type="entry name" value="Sulf_transp_TsuA/YedE"/>
</dbReference>
<keyword evidence="3" id="KW-1003">Cell membrane</keyword>
<keyword evidence="2" id="KW-0813">Transport</keyword>
<keyword evidence="5 9" id="KW-0812">Transmembrane</keyword>
<evidence type="ECO:0000313" key="10">
    <source>
        <dbReference type="EMBL" id="UNM97457.1"/>
    </source>
</evidence>
<feature type="transmembrane region" description="Helical" evidence="9">
    <location>
        <begin position="111"/>
        <end position="133"/>
    </location>
</feature>
<dbReference type="PANTHER" id="PTHR30574">
    <property type="entry name" value="INNER MEMBRANE PROTEIN YEDE"/>
    <property type="match status" value="1"/>
</dbReference>
<evidence type="ECO:0000256" key="1">
    <source>
        <dbReference type="ARBA" id="ARBA00004429"/>
    </source>
</evidence>
<dbReference type="EMBL" id="CP093379">
    <property type="protein sequence ID" value="UNM97457.1"/>
    <property type="molecule type" value="Genomic_DNA"/>
</dbReference>
<organism evidence="10 11">
    <name type="scientific">Ignatzschineria rhizosphaerae</name>
    <dbReference type="NCBI Taxonomy" id="2923279"/>
    <lineage>
        <taxon>Bacteria</taxon>
        <taxon>Pseudomonadati</taxon>
        <taxon>Pseudomonadota</taxon>
        <taxon>Gammaproteobacteria</taxon>
        <taxon>Cardiobacteriales</taxon>
        <taxon>Ignatzschineriaceae</taxon>
        <taxon>Ignatzschineria</taxon>
    </lineage>
</organism>
<dbReference type="RefSeq" id="WP_242153000.1">
    <property type="nucleotide sequence ID" value="NZ_CP093379.1"/>
</dbReference>
<name>A0ABY3X7L3_9GAMM</name>
<gene>
    <name evidence="10" type="ORF">MMG00_06330</name>
</gene>
<feature type="transmembrane region" description="Helical" evidence="9">
    <location>
        <begin position="79"/>
        <end position="99"/>
    </location>
</feature>
<evidence type="ECO:0000256" key="5">
    <source>
        <dbReference type="ARBA" id="ARBA00022692"/>
    </source>
</evidence>
<evidence type="ECO:0000313" key="11">
    <source>
        <dbReference type="Proteomes" id="UP000829542"/>
    </source>
</evidence>
<dbReference type="Pfam" id="PF04143">
    <property type="entry name" value="Sulf_transp"/>
    <property type="match status" value="1"/>
</dbReference>
<keyword evidence="7 9" id="KW-0472">Membrane</keyword>
<feature type="transmembrane region" description="Helical" evidence="9">
    <location>
        <begin position="48"/>
        <end position="67"/>
    </location>
</feature>
<evidence type="ECO:0000256" key="8">
    <source>
        <dbReference type="ARBA" id="ARBA00035655"/>
    </source>
</evidence>
<comment type="similarity">
    <text evidence="8">Belongs to the TsuA/YedE (TC 9.B.102) family.</text>
</comment>
<evidence type="ECO:0000256" key="3">
    <source>
        <dbReference type="ARBA" id="ARBA00022475"/>
    </source>
</evidence>
<keyword evidence="6 9" id="KW-1133">Transmembrane helix</keyword>
<feature type="transmembrane region" description="Helical" evidence="9">
    <location>
        <begin position="6"/>
        <end position="27"/>
    </location>
</feature>
<proteinExistence type="inferred from homology"/>
<accession>A0ABY3X7L3</accession>
<evidence type="ECO:0000256" key="6">
    <source>
        <dbReference type="ARBA" id="ARBA00022989"/>
    </source>
</evidence>
<keyword evidence="4" id="KW-0997">Cell inner membrane</keyword>
<evidence type="ECO:0000256" key="4">
    <source>
        <dbReference type="ARBA" id="ARBA00022519"/>
    </source>
</evidence>
<dbReference type="Proteomes" id="UP000829542">
    <property type="component" value="Chromosome"/>
</dbReference>
<evidence type="ECO:0000256" key="2">
    <source>
        <dbReference type="ARBA" id="ARBA00022448"/>
    </source>
</evidence>
<reference evidence="10 11" key="1">
    <citation type="submission" date="2022-03" db="EMBL/GenBank/DDBJ databases">
        <title>Ignatzschineria rhizosphaerae HR5S32.</title>
        <authorList>
            <person name="Sun J.Q."/>
            <person name="Feng J.Y."/>
        </authorList>
    </citation>
    <scope>NUCLEOTIDE SEQUENCE [LARGE SCALE GENOMIC DNA]</scope>
    <source>
        <strain evidence="10 11">HR5S32</strain>
    </source>
</reference>
<comment type="subcellular location">
    <subcellularLocation>
        <location evidence="1">Cell inner membrane</location>
        <topology evidence="1">Multi-pass membrane protein</topology>
    </subcellularLocation>
</comment>